<name>A0A6J6EB51_9ZZZZ</name>
<accession>A0A6J6EB51</accession>
<organism evidence="1">
    <name type="scientific">freshwater metagenome</name>
    <dbReference type="NCBI Taxonomy" id="449393"/>
    <lineage>
        <taxon>unclassified sequences</taxon>
        <taxon>metagenomes</taxon>
        <taxon>ecological metagenomes</taxon>
    </lineage>
</organism>
<reference evidence="1" key="1">
    <citation type="submission" date="2020-05" db="EMBL/GenBank/DDBJ databases">
        <authorList>
            <person name="Chiriac C."/>
            <person name="Salcher M."/>
            <person name="Ghai R."/>
            <person name="Kavagutti S V."/>
        </authorList>
    </citation>
    <scope>NUCLEOTIDE SEQUENCE</scope>
</reference>
<dbReference type="SUPFAM" id="SSF48498">
    <property type="entry name" value="Tetracyclin repressor-like, C-terminal domain"/>
    <property type="match status" value="1"/>
</dbReference>
<dbReference type="Gene3D" id="1.10.357.10">
    <property type="entry name" value="Tetracycline Repressor, domain 2"/>
    <property type="match status" value="1"/>
</dbReference>
<proteinExistence type="predicted"/>
<evidence type="ECO:0000313" key="1">
    <source>
        <dbReference type="EMBL" id="CAB4570558.1"/>
    </source>
</evidence>
<gene>
    <name evidence="1" type="ORF">UFOPK1722_00351</name>
</gene>
<dbReference type="EMBL" id="CAEZTS010000018">
    <property type="protein sequence ID" value="CAB4570558.1"/>
    <property type="molecule type" value="Genomic_DNA"/>
</dbReference>
<dbReference type="AlphaFoldDB" id="A0A6J6EB51"/>
<sequence length="90" mass="9805">MLFGGGSRRDPEFSEAAGRFTSMIADVVEPLITADIDPEHRRTLAHAIVGLAEGVSRRLIRMGGDFDPELIAEQVSDLAWAGLRAAQRSR</sequence>
<dbReference type="InterPro" id="IPR036271">
    <property type="entry name" value="Tet_transcr_reg_TetR-rel_C_sf"/>
</dbReference>
<protein>
    <submittedName>
        <fullName evidence="1">Unannotated protein</fullName>
    </submittedName>
</protein>